<evidence type="ECO:0000313" key="2">
    <source>
        <dbReference type="Proteomes" id="UP000242637"/>
    </source>
</evidence>
<sequence length="157" mass="17296">MPVTTFTETMRGQGFDLCHLRVRLDHPENHDQGFTGTIESGKATGPGFSGPVTGGDVTILAREDNTRVMRYRLDIADPNGPVELHGVKTLRATRRLLPNPLRVWKSTTTITLEATRNGTRISTGTARVHVSDLLPQLCSLHGAVPRFILGFLTRVIR</sequence>
<evidence type="ECO:0008006" key="3">
    <source>
        <dbReference type="Google" id="ProtNLM"/>
    </source>
</evidence>
<evidence type="ECO:0000313" key="1">
    <source>
        <dbReference type="EMBL" id="SNV18566.1"/>
    </source>
</evidence>
<dbReference type="EMBL" id="LT906453">
    <property type="protein sequence ID" value="SNV18566.1"/>
    <property type="molecule type" value="Genomic_DNA"/>
</dbReference>
<dbReference type="AlphaFoldDB" id="A0A239V925"/>
<keyword evidence="2" id="KW-1185">Reference proteome</keyword>
<accession>A0A239V925</accession>
<proteinExistence type="predicted"/>
<dbReference type="Proteomes" id="UP000242637">
    <property type="component" value="Chromosome 1"/>
</dbReference>
<organism evidence="1 2">
    <name type="scientific">Dermatophilus congolensis</name>
    <dbReference type="NCBI Taxonomy" id="1863"/>
    <lineage>
        <taxon>Bacteria</taxon>
        <taxon>Bacillati</taxon>
        <taxon>Actinomycetota</taxon>
        <taxon>Actinomycetes</taxon>
        <taxon>Micrococcales</taxon>
        <taxon>Dermatophilaceae</taxon>
        <taxon>Dermatophilus</taxon>
    </lineage>
</organism>
<dbReference type="STRING" id="1121387.GCA_000429885_01589"/>
<name>A0A239V925_9MICO</name>
<reference evidence="1 2" key="1">
    <citation type="submission" date="2017-06" db="EMBL/GenBank/DDBJ databases">
        <authorList>
            <consortium name="Pathogen Informatics"/>
        </authorList>
    </citation>
    <scope>NUCLEOTIDE SEQUENCE [LARGE SCALE GENOMIC DNA]</scope>
    <source>
        <strain evidence="1 2">NCTC13039</strain>
    </source>
</reference>
<gene>
    <name evidence="1" type="ORF">SAMEA4475696_00487</name>
</gene>
<protein>
    <recommendedName>
        <fullName evidence="3">Polyketide cyclase / dehydrase and lipid transport</fullName>
    </recommendedName>
</protein>
<dbReference type="KEGG" id="dco:SAMEA4475696_0487"/>